<dbReference type="Gene3D" id="2.60.40.1910">
    <property type="match status" value="1"/>
</dbReference>
<dbReference type="GO" id="GO:0070006">
    <property type="term" value="F:metalloaminopeptidase activity"/>
    <property type="evidence" value="ECO:0007669"/>
    <property type="project" value="TreeGrafter"/>
</dbReference>
<dbReference type="Proteomes" id="UP001190700">
    <property type="component" value="Unassembled WGS sequence"/>
</dbReference>
<dbReference type="PANTHER" id="PTHR11533:SF174">
    <property type="entry name" value="PUROMYCIN-SENSITIVE AMINOPEPTIDASE-RELATED"/>
    <property type="match status" value="1"/>
</dbReference>
<dbReference type="Pfam" id="PF11838">
    <property type="entry name" value="ERAP1_C"/>
    <property type="match status" value="1"/>
</dbReference>
<evidence type="ECO:0000313" key="5">
    <source>
        <dbReference type="Proteomes" id="UP001190700"/>
    </source>
</evidence>
<gene>
    <name evidence="4" type="ORF">CYMTET_27394</name>
</gene>
<dbReference type="InterPro" id="IPR014782">
    <property type="entry name" value="Peptidase_M1_dom"/>
</dbReference>
<dbReference type="InterPro" id="IPR050344">
    <property type="entry name" value="Peptidase_M1_aminopeptidases"/>
</dbReference>
<dbReference type="Pfam" id="PF01433">
    <property type="entry name" value="Peptidase_M1"/>
    <property type="match status" value="1"/>
</dbReference>
<evidence type="ECO:0000259" key="2">
    <source>
        <dbReference type="Pfam" id="PF01433"/>
    </source>
</evidence>
<dbReference type="Gene3D" id="1.25.50.20">
    <property type="match status" value="1"/>
</dbReference>
<dbReference type="GO" id="GO:0016020">
    <property type="term" value="C:membrane"/>
    <property type="evidence" value="ECO:0007669"/>
    <property type="project" value="TreeGrafter"/>
</dbReference>
<comment type="caution">
    <text evidence="4">The sequence shown here is derived from an EMBL/GenBank/DDBJ whole genome shotgun (WGS) entry which is preliminary data.</text>
</comment>
<reference evidence="4 5" key="1">
    <citation type="journal article" date="2015" name="Genome Biol. Evol.">
        <title>Comparative Genomics of a Bacterivorous Green Alga Reveals Evolutionary Causalities and Consequences of Phago-Mixotrophic Mode of Nutrition.</title>
        <authorList>
            <person name="Burns J.A."/>
            <person name="Paasch A."/>
            <person name="Narechania A."/>
            <person name="Kim E."/>
        </authorList>
    </citation>
    <scope>NUCLEOTIDE SEQUENCE [LARGE SCALE GENOMIC DNA]</scope>
    <source>
        <strain evidence="4 5">PLY_AMNH</strain>
    </source>
</reference>
<feature type="domain" description="ERAP1-like C-terminal" evidence="3">
    <location>
        <begin position="248"/>
        <end position="370"/>
    </location>
</feature>
<dbReference type="InterPro" id="IPR027268">
    <property type="entry name" value="Peptidase_M4/M1_CTD_sf"/>
</dbReference>
<protein>
    <submittedName>
        <fullName evidence="4">Uncharacterized protein</fullName>
    </submittedName>
</protein>
<dbReference type="SUPFAM" id="SSF55486">
    <property type="entry name" value="Metalloproteases ('zincins'), catalytic domain"/>
    <property type="match status" value="1"/>
</dbReference>
<evidence type="ECO:0000259" key="3">
    <source>
        <dbReference type="Pfam" id="PF11838"/>
    </source>
</evidence>
<sequence length="420" mass="46071">MCHVLTVEVGRCWCLPPSVMCHVFTVEVGRCATSSPWRFGNLVTMEWWTDLWLNEGFATWVGWRAVHELFPDWGVWEQFVVDEQGRGLNLDSLKSSHPIEVEIANSSQVFEIFDAISYSKGSCVIRMLDAFLGENTMREGLRLYIKRHQYQNASTKDLWGALEEVSGKPVKSLMNCWTQQTGYPVVSVSKGEGSQIAISQQRFLGTGPDAEDRTTWMVPLRATAEGGAAVGDVLEGQAQELALGDAAWVKLNSGQSGFYRVSYDPQLLLGLAAALPQLSVADRVGIVGDAFALASAGYSSSAKALALLQHYHAEDSYVVWSEIASGMSSLMSTWYEGPPEVLQGLEKFAASLYAPVALKLGWDPQPAPGTSRWQALRTLGKTLASEQLSAGRRAPHRNSSHVLCWRGDESKAGLVQHVLC</sequence>
<dbReference type="InterPro" id="IPR024571">
    <property type="entry name" value="ERAP1-like_C_dom"/>
</dbReference>
<keyword evidence="5" id="KW-1185">Reference proteome</keyword>
<evidence type="ECO:0000256" key="1">
    <source>
        <dbReference type="ARBA" id="ARBA00010136"/>
    </source>
</evidence>
<evidence type="ECO:0000313" key="4">
    <source>
        <dbReference type="EMBL" id="KAK3263827.1"/>
    </source>
</evidence>
<dbReference type="EMBL" id="LGRX02015015">
    <property type="protein sequence ID" value="KAK3263827.1"/>
    <property type="molecule type" value="Genomic_DNA"/>
</dbReference>
<accession>A0AAE0FPV9</accession>
<dbReference type="PANTHER" id="PTHR11533">
    <property type="entry name" value="PROTEASE M1 ZINC METALLOPROTEASE"/>
    <property type="match status" value="1"/>
</dbReference>
<feature type="domain" description="Peptidase M1 membrane alanine aminopeptidase" evidence="2">
    <location>
        <begin position="39"/>
        <end position="177"/>
    </location>
</feature>
<dbReference type="GO" id="GO:0005737">
    <property type="term" value="C:cytoplasm"/>
    <property type="evidence" value="ECO:0007669"/>
    <property type="project" value="TreeGrafter"/>
</dbReference>
<dbReference type="GO" id="GO:0008270">
    <property type="term" value="F:zinc ion binding"/>
    <property type="evidence" value="ECO:0007669"/>
    <property type="project" value="InterPro"/>
</dbReference>
<dbReference type="GO" id="GO:0042277">
    <property type="term" value="F:peptide binding"/>
    <property type="evidence" value="ECO:0007669"/>
    <property type="project" value="TreeGrafter"/>
</dbReference>
<name>A0AAE0FPV9_9CHLO</name>
<dbReference type="GO" id="GO:0043171">
    <property type="term" value="P:peptide catabolic process"/>
    <property type="evidence" value="ECO:0007669"/>
    <property type="project" value="TreeGrafter"/>
</dbReference>
<proteinExistence type="inferred from homology"/>
<dbReference type="AlphaFoldDB" id="A0AAE0FPV9"/>
<organism evidence="4 5">
    <name type="scientific">Cymbomonas tetramitiformis</name>
    <dbReference type="NCBI Taxonomy" id="36881"/>
    <lineage>
        <taxon>Eukaryota</taxon>
        <taxon>Viridiplantae</taxon>
        <taxon>Chlorophyta</taxon>
        <taxon>Pyramimonadophyceae</taxon>
        <taxon>Pyramimonadales</taxon>
        <taxon>Pyramimonadaceae</taxon>
        <taxon>Cymbomonas</taxon>
    </lineage>
</organism>
<dbReference type="GO" id="GO:0005615">
    <property type="term" value="C:extracellular space"/>
    <property type="evidence" value="ECO:0007669"/>
    <property type="project" value="TreeGrafter"/>
</dbReference>
<dbReference type="Gene3D" id="1.10.390.10">
    <property type="entry name" value="Neutral Protease Domain 2"/>
    <property type="match status" value="1"/>
</dbReference>
<comment type="similarity">
    <text evidence="1">Belongs to the peptidase M1 family.</text>
</comment>
<dbReference type="GO" id="GO:0006508">
    <property type="term" value="P:proteolysis"/>
    <property type="evidence" value="ECO:0007669"/>
    <property type="project" value="TreeGrafter"/>
</dbReference>